<gene>
    <name evidence="1" type="ORF">QQ008_19140</name>
</gene>
<organism evidence="1 2">
    <name type="scientific">Splendidivirga corallicola</name>
    <dbReference type="NCBI Taxonomy" id="3051826"/>
    <lineage>
        <taxon>Bacteria</taxon>
        <taxon>Pseudomonadati</taxon>
        <taxon>Bacteroidota</taxon>
        <taxon>Cytophagia</taxon>
        <taxon>Cytophagales</taxon>
        <taxon>Splendidivirgaceae</taxon>
        <taxon>Splendidivirga</taxon>
    </lineage>
</organism>
<dbReference type="EMBL" id="JAUJEA010000007">
    <property type="protein sequence ID" value="MDN5203511.1"/>
    <property type="molecule type" value="Genomic_DNA"/>
</dbReference>
<comment type="caution">
    <text evidence="1">The sequence shown here is derived from an EMBL/GenBank/DDBJ whole genome shotgun (WGS) entry which is preliminary data.</text>
</comment>
<name>A0ABT8KRW8_9BACT</name>
<reference evidence="1" key="1">
    <citation type="submission" date="2023-06" db="EMBL/GenBank/DDBJ databases">
        <title>Genomic of Parafulvivirga corallium.</title>
        <authorList>
            <person name="Wang G."/>
        </authorList>
    </citation>
    <scope>NUCLEOTIDE SEQUENCE</scope>
    <source>
        <strain evidence="1">BMA10</strain>
    </source>
</reference>
<proteinExistence type="predicted"/>
<dbReference type="Proteomes" id="UP001172082">
    <property type="component" value="Unassembled WGS sequence"/>
</dbReference>
<evidence type="ECO:0000313" key="1">
    <source>
        <dbReference type="EMBL" id="MDN5203511.1"/>
    </source>
</evidence>
<protein>
    <submittedName>
        <fullName evidence="1">Biopolymer transporter ExbD</fullName>
    </submittedName>
</protein>
<keyword evidence="2" id="KW-1185">Reference proteome</keyword>
<dbReference type="RefSeq" id="WP_346753533.1">
    <property type="nucleotide sequence ID" value="NZ_JAUJEA010000007.1"/>
</dbReference>
<accession>A0ABT8KRW8</accession>
<evidence type="ECO:0000313" key="2">
    <source>
        <dbReference type="Proteomes" id="UP001172082"/>
    </source>
</evidence>
<sequence>MKFKKQSKSWQEIPTAALPEIIFMMSTVVRETDLLVEQKLPRASQLRKLERKSLVSYFYIGKPKNTQRFGSEPKIQVNDVFIEVNNIPMFVQGEIQKIPESEQSKMTMALKVDRDSKMGLLIDVQEKLQEIDKRKLLYNSFQSDLNY</sequence>